<dbReference type="EC" id="2.7.1.170" evidence="1"/>
<name>A0ABQ2F4I1_9MICO</name>
<dbReference type="PANTHER" id="PTHR30605">
    <property type="entry name" value="ANHYDRO-N-ACETYLMURAMIC ACID KINASE"/>
    <property type="match status" value="1"/>
</dbReference>
<dbReference type="EMBL" id="BMLB01000001">
    <property type="protein sequence ID" value="GGK60454.1"/>
    <property type="molecule type" value="Genomic_DNA"/>
</dbReference>
<dbReference type="Pfam" id="PF03702">
    <property type="entry name" value="AnmK"/>
    <property type="match status" value="1"/>
</dbReference>
<keyword evidence="1 3" id="KW-0418">Kinase</keyword>
<gene>
    <name evidence="1 3" type="primary">anmK</name>
    <name evidence="3" type="ORF">GCM10011509_06000</name>
</gene>
<comment type="catalytic activity">
    <reaction evidence="1">
        <text>1,6-anhydro-N-acetyl-beta-muramate + ATP + H2O = N-acetyl-D-muramate 6-phosphate + ADP + H(+)</text>
        <dbReference type="Rhea" id="RHEA:24952"/>
        <dbReference type="ChEBI" id="CHEBI:15377"/>
        <dbReference type="ChEBI" id="CHEBI:15378"/>
        <dbReference type="ChEBI" id="CHEBI:30616"/>
        <dbReference type="ChEBI" id="CHEBI:58690"/>
        <dbReference type="ChEBI" id="CHEBI:58722"/>
        <dbReference type="ChEBI" id="CHEBI:456216"/>
        <dbReference type="EC" id="2.7.1.170"/>
    </reaction>
</comment>
<reference evidence="4" key="1">
    <citation type="journal article" date="2019" name="Int. J. Syst. Evol. Microbiol.">
        <title>The Global Catalogue of Microorganisms (GCM) 10K type strain sequencing project: providing services to taxonomists for standard genome sequencing and annotation.</title>
        <authorList>
            <consortium name="The Broad Institute Genomics Platform"/>
            <consortium name="The Broad Institute Genome Sequencing Center for Infectious Disease"/>
            <person name="Wu L."/>
            <person name="Ma J."/>
        </authorList>
    </citation>
    <scope>NUCLEOTIDE SEQUENCE [LARGE SCALE GENOMIC DNA]</scope>
    <source>
        <strain evidence="4">CGMCC 1.5362</strain>
    </source>
</reference>
<protein>
    <recommendedName>
        <fullName evidence="1">Anhydro-N-acetylmuramic acid kinase</fullName>
        <ecNumber evidence="1">2.7.1.170</ecNumber>
    </recommendedName>
    <alternativeName>
        <fullName evidence="1">AnhMurNAc kinase</fullName>
    </alternativeName>
</protein>
<keyword evidence="1" id="KW-0808">Transferase</keyword>
<keyword evidence="1" id="KW-0547">Nucleotide-binding</keyword>
<evidence type="ECO:0000313" key="4">
    <source>
        <dbReference type="Proteomes" id="UP000662111"/>
    </source>
</evidence>
<dbReference type="InterPro" id="IPR005338">
    <property type="entry name" value="Anhydro_N_Ac-Mur_kinase"/>
</dbReference>
<feature type="region of interest" description="Disordered" evidence="2">
    <location>
        <begin position="368"/>
        <end position="391"/>
    </location>
</feature>
<comment type="caution">
    <text evidence="3">The sequence shown here is derived from an EMBL/GenBank/DDBJ whole genome shotgun (WGS) entry which is preliminary data.</text>
</comment>
<evidence type="ECO:0000256" key="1">
    <source>
        <dbReference type="HAMAP-Rule" id="MF_01270"/>
    </source>
</evidence>
<comment type="pathway">
    <text evidence="1">Cell wall biogenesis; peptidoglycan recycling.</text>
</comment>
<evidence type="ECO:0000313" key="3">
    <source>
        <dbReference type="EMBL" id="GGK60454.1"/>
    </source>
</evidence>
<dbReference type="NCBIfam" id="NF007146">
    <property type="entry name" value="PRK09585.2-6"/>
    <property type="match status" value="1"/>
</dbReference>
<dbReference type="Gene3D" id="3.30.420.40">
    <property type="match status" value="2"/>
</dbReference>
<proteinExistence type="inferred from homology"/>
<feature type="binding site" evidence="1">
    <location>
        <begin position="9"/>
        <end position="16"/>
    </location>
    <ligand>
        <name>ATP</name>
        <dbReference type="ChEBI" id="CHEBI:30616"/>
    </ligand>
</feature>
<accession>A0ABQ2F4I1</accession>
<comment type="similarity">
    <text evidence="1">Belongs to the anhydro-N-acetylmuramic acid kinase family.</text>
</comment>
<dbReference type="InterPro" id="IPR043129">
    <property type="entry name" value="ATPase_NBD"/>
</dbReference>
<comment type="pathway">
    <text evidence="1">Amino-sugar metabolism; 1,6-anhydro-N-acetylmuramate degradation.</text>
</comment>
<organism evidence="3 4">
    <name type="scientific">Ornithinimicrobium pekingense</name>
    <dbReference type="NCBI Taxonomy" id="384677"/>
    <lineage>
        <taxon>Bacteria</taxon>
        <taxon>Bacillati</taxon>
        <taxon>Actinomycetota</taxon>
        <taxon>Actinomycetes</taxon>
        <taxon>Micrococcales</taxon>
        <taxon>Ornithinimicrobiaceae</taxon>
        <taxon>Ornithinimicrobium</taxon>
    </lineage>
</organism>
<dbReference type="HAMAP" id="MF_01270">
    <property type="entry name" value="AnhMurNAc_kinase"/>
    <property type="match status" value="1"/>
</dbReference>
<sequence length="391" mass="39949">MIVLGMGSGTSVDGVDVAVLELGLVDGTVEARVLGTRSHPYDPALRSAVLAAFPPGRVGMQEVCRLDTRLGQAFAEAAVATARAVLGDRPVDLAASHGQTVFHDVVEGRVAGTLQLGQPAWIAEATGAPVVSDLRVADVAAGGQGAPLASTWDALWLGGTLRTRVALNLGGIANVTVVPPSGPLVAFDTGPANALVDAVVGWRTGAALDRDGALASSGTVDDELLALLLDDPYYSLEPPKTTGKEHYNLGLVQRALQRLGRDVGTADLVATVTELTAVTVAGAVTGFRPAEVVVSGGGASNPALLARLRVALDPAGTELVTSDAYGVPPDDKEACLFALLGFLTWHGLPGTHPAGTGARVGRISGRITPGHGPLRMPEPARTTPRALRLLG</sequence>
<evidence type="ECO:0000256" key="2">
    <source>
        <dbReference type="SAM" id="MobiDB-lite"/>
    </source>
</evidence>
<dbReference type="Proteomes" id="UP000662111">
    <property type="component" value="Unassembled WGS sequence"/>
</dbReference>
<keyword evidence="1" id="KW-0119">Carbohydrate metabolism</keyword>
<dbReference type="SUPFAM" id="SSF53067">
    <property type="entry name" value="Actin-like ATPase domain"/>
    <property type="match status" value="1"/>
</dbReference>
<comment type="function">
    <text evidence="1">Catalyzes the specific phosphorylation of 1,6-anhydro-N-acetylmuramic acid (anhMurNAc) with the simultaneous cleavage of the 1,6-anhydro ring, generating MurNAc-6-P. Is required for the utilization of anhMurNAc either imported from the medium or derived from its own cell wall murein, and thus plays a role in cell wall recycling.</text>
</comment>
<dbReference type="RefSeq" id="WP_022922944.1">
    <property type="nucleotide sequence ID" value="NZ_BMLB01000001.1"/>
</dbReference>
<keyword evidence="1" id="KW-0067">ATP-binding</keyword>
<dbReference type="PANTHER" id="PTHR30605:SF0">
    <property type="entry name" value="ANHYDRO-N-ACETYLMURAMIC ACID KINASE"/>
    <property type="match status" value="1"/>
</dbReference>
<keyword evidence="4" id="KW-1185">Reference proteome</keyword>
<dbReference type="GO" id="GO:0016301">
    <property type="term" value="F:kinase activity"/>
    <property type="evidence" value="ECO:0007669"/>
    <property type="project" value="UniProtKB-KW"/>
</dbReference>